<reference evidence="1 2" key="1">
    <citation type="submission" date="2017-10" db="EMBL/GenBank/DDBJ databases">
        <title>Sequencing the genomes of 1000 actinobacteria strains.</title>
        <authorList>
            <person name="Klenk H.-P."/>
        </authorList>
    </citation>
    <scope>NUCLEOTIDE SEQUENCE [LARGE SCALE GENOMIC DNA]</scope>
    <source>
        <strain evidence="1 2">DSM 20688</strain>
    </source>
</reference>
<sequence length="238" mass="26251">MDAFYWSFSTSTWNPLPPGQETDGPLQRAESWLNRGAPPRAYPLHVARFGEVPDGMWPAAIELLTHIYEGTPNFPRIAQFGNDFYLHIRPAPLLREHTVLTWLDTSDVPDPRTQPLVKGPDLAALAEFRAHHLVPGTDDVIIGDFAETTTGALVGWEGDMLVLPKAGHLPSTTQQLVARRAESLGIRVIEGKLRPNQPLWFLNAVQGISPVSAVNQSDGAVIPVPVYPGASEWRAWWG</sequence>
<keyword evidence="1" id="KW-0808">Transferase</keyword>
<dbReference type="Proteomes" id="UP000221653">
    <property type="component" value="Unassembled WGS sequence"/>
</dbReference>
<evidence type="ECO:0000313" key="2">
    <source>
        <dbReference type="Proteomes" id="UP000221653"/>
    </source>
</evidence>
<protein>
    <submittedName>
        <fullName evidence="1">Amino-transferase class IV</fullName>
    </submittedName>
</protein>
<dbReference type="OrthoDB" id="4570776at2"/>
<dbReference type="InterPro" id="IPR036038">
    <property type="entry name" value="Aminotransferase-like"/>
</dbReference>
<organism evidence="1 2">
    <name type="scientific">Corynebacterium renale</name>
    <dbReference type="NCBI Taxonomy" id="1724"/>
    <lineage>
        <taxon>Bacteria</taxon>
        <taxon>Bacillati</taxon>
        <taxon>Actinomycetota</taxon>
        <taxon>Actinomycetes</taxon>
        <taxon>Mycobacteriales</taxon>
        <taxon>Corynebacteriaceae</taxon>
        <taxon>Corynebacterium</taxon>
    </lineage>
</organism>
<keyword evidence="2" id="KW-1185">Reference proteome</keyword>
<dbReference type="Gene3D" id="3.20.10.10">
    <property type="entry name" value="D-amino Acid Aminotransferase, subunit A, domain 2"/>
    <property type="match status" value="1"/>
</dbReference>
<dbReference type="InterPro" id="IPR001544">
    <property type="entry name" value="Aminotrans_IV"/>
</dbReference>
<dbReference type="Pfam" id="PF01063">
    <property type="entry name" value="Aminotran_4"/>
    <property type="match status" value="1"/>
</dbReference>
<gene>
    <name evidence="1" type="ORF">ATK06_1972</name>
</gene>
<dbReference type="SUPFAM" id="SSF56752">
    <property type="entry name" value="D-aminoacid aminotransferase-like PLP-dependent enzymes"/>
    <property type="match status" value="1"/>
</dbReference>
<name>A0A2A9DR55_9CORY</name>
<proteinExistence type="predicted"/>
<dbReference type="AlphaFoldDB" id="A0A2A9DR55"/>
<dbReference type="STRING" id="1724.GCA_001044175_00907"/>
<dbReference type="InterPro" id="IPR043132">
    <property type="entry name" value="BCAT-like_C"/>
</dbReference>
<comment type="caution">
    <text evidence="1">The sequence shown here is derived from an EMBL/GenBank/DDBJ whole genome shotgun (WGS) entry which is preliminary data.</text>
</comment>
<accession>A0A2A9DR55</accession>
<dbReference type="GO" id="GO:0016740">
    <property type="term" value="F:transferase activity"/>
    <property type="evidence" value="ECO:0007669"/>
    <property type="project" value="UniProtKB-KW"/>
</dbReference>
<dbReference type="RefSeq" id="WP_053072596.1">
    <property type="nucleotide sequence ID" value="NZ_LDYE01000003.1"/>
</dbReference>
<dbReference type="EMBL" id="PDJF01000001">
    <property type="protein sequence ID" value="PFG28846.1"/>
    <property type="molecule type" value="Genomic_DNA"/>
</dbReference>
<evidence type="ECO:0000313" key="1">
    <source>
        <dbReference type="EMBL" id="PFG28846.1"/>
    </source>
</evidence>